<evidence type="ECO:0000256" key="8">
    <source>
        <dbReference type="ARBA" id="ARBA00023136"/>
    </source>
</evidence>
<keyword evidence="11" id="KW-1185">Reference proteome</keyword>
<evidence type="ECO:0000256" key="1">
    <source>
        <dbReference type="ARBA" id="ARBA00004651"/>
    </source>
</evidence>
<dbReference type="InterPro" id="IPR004704">
    <property type="entry name" value="PTS_IID_man"/>
</dbReference>
<protein>
    <submittedName>
        <fullName evidence="10">PTS system mannose/fructose/sorbose family transporter subunit IID</fullName>
    </submittedName>
</protein>
<feature type="transmembrane region" description="Helical" evidence="9">
    <location>
        <begin position="198"/>
        <end position="222"/>
    </location>
</feature>
<evidence type="ECO:0000256" key="6">
    <source>
        <dbReference type="ARBA" id="ARBA00022692"/>
    </source>
</evidence>
<comment type="caution">
    <text evidence="10">The sequence shown here is derived from an EMBL/GenBank/DDBJ whole genome shotgun (WGS) entry which is preliminary data.</text>
</comment>
<dbReference type="InterPro" id="IPR050303">
    <property type="entry name" value="GatZ_KbaZ_carbometab"/>
</dbReference>
<organism evidence="10 11">
    <name type="scientific">Collinsella acetigenes</name>
    <dbReference type="NCBI Taxonomy" id="2713419"/>
    <lineage>
        <taxon>Bacteria</taxon>
        <taxon>Bacillati</taxon>
        <taxon>Actinomycetota</taxon>
        <taxon>Coriobacteriia</taxon>
        <taxon>Coriobacteriales</taxon>
        <taxon>Coriobacteriaceae</taxon>
        <taxon>Collinsella</taxon>
    </lineage>
</organism>
<evidence type="ECO:0000256" key="2">
    <source>
        <dbReference type="ARBA" id="ARBA00022448"/>
    </source>
</evidence>
<proteinExistence type="predicted"/>
<dbReference type="EMBL" id="JABBCP010000001">
    <property type="protein sequence ID" value="NMF54808.1"/>
    <property type="molecule type" value="Genomic_DNA"/>
</dbReference>
<keyword evidence="8 9" id="KW-0472">Membrane</keyword>
<evidence type="ECO:0000313" key="11">
    <source>
        <dbReference type="Proteomes" id="UP000546970"/>
    </source>
</evidence>
<evidence type="ECO:0000256" key="7">
    <source>
        <dbReference type="ARBA" id="ARBA00022989"/>
    </source>
</evidence>
<name>A0A7X9UAI7_9ACTN</name>
<evidence type="ECO:0000256" key="5">
    <source>
        <dbReference type="ARBA" id="ARBA00022683"/>
    </source>
</evidence>
<evidence type="ECO:0000256" key="9">
    <source>
        <dbReference type="SAM" id="Phobius"/>
    </source>
</evidence>
<feature type="transmembrane region" description="Helical" evidence="9">
    <location>
        <begin position="242"/>
        <end position="263"/>
    </location>
</feature>
<keyword evidence="2" id="KW-0813">Transport</keyword>
<feature type="transmembrane region" description="Helical" evidence="9">
    <location>
        <begin position="157"/>
        <end position="177"/>
    </location>
</feature>
<dbReference type="Proteomes" id="UP000546970">
    <property type="component" value="Unassembled WGS sequence"/>
</dbReference>
<evidence type="ECO:0000256" key="4">
    <source>
        <dbReference type="ARBA" id="ARBA00022597"/>
    </source>
</evidence>
<evidence type="ECO:0000256" key="3">
    <source>
        <dbReference type="ARBA" id="ARBA00022475"/>
    </source>
</evidence>
<dbReference type="AlphaFoldDB" id="A0A7X9UAI7"/>
<keyword evidence="5" id="KW-0598">Phosphotransferase system</keyword>
<keyword evidence="3" id="KW-1003">Cell membrane</keyword>
<reference evidence="10 11" key="1">
    <citation type="submission" date="2020-04" db="EMBL/GenBank/DDBJ databases">
        <title>Collinsella sp. KGMB02528 nov., an anaerobic actinobacterium isolated from human feces.</title>
        <authorList>
            <person name="Han K.-I."/>
            <person name="Eom M.K."/>
            <person name="Kim J.-S."/>
            <person name="Lee K.C."/>
            <person name="Suh M.K."/>
            <person name="Park S.-H."/>
            <person name="Lee J.H."/>
            <person name="Kang S.W."/>
            <person name="Park J.-E."/>
            <person name="Oh B.S."/>
            <person name="Yu S.Y."/>
            <person name="Choi S.-H."/>
            <person name="Lee D.H."/>
            <person name="Yoon H."/>
            <person name="Kim B.-Y."/>
            <person name="Lee J.H."/>
            <person name="Lee J.-S."/>
        </authorList>
    </citation>
    <scope>NUCLEOTIDE SEQUENCE [LARGE SCALE GENOMIC DNA]</scope>
    <source>
        <strain evidence="10 11">KGMB02528</strain>
    </source>
</reference>
<feature type="transmembrane region" description="Helical" evidence="9">
    <location>
        <begin position="270"/>
        <end position="289"/>
    </location>
</feature>
<accession>A0A7X9UAI7</accession>
<keyword evidence="7 9" id="KW-1133">Transmembrane helix</keyword>
<keyword evidence="4" id="KW-0762">Sugar transport</keyword>
<dbReference type="PANTHER" id="PTHR32502">
    <property type="entry name" value="N-ACETYLGALACTOSAMINE PERMEASE II COMPONENT-RELATED"/>
    <property type="match status" value="1"/>
</dbReference>
<dbReference type="GO" id="GO:0005886">
    <property type="term" value="C:plasma membrane"/>
    <property type="evidence" value="ECO:0007669"/>
    <property type="project" value="UniProtKB-SubCell"/>
</dbReference>
<dbReference type="Pfam" id="PF03613">
    <property type="entry name" value="EIID-AGA"/>
    <property type="match status" value="1"/>
</dbReference>
<evidence type="ECO:0000313" key="10">
    <source>
        <dbReference type="EMBL" id="NMF54808.1"/>
    </source>
</evidence>
<keyword evidence="6 9" id="KW-0812">Transmembrane</keyword>
<dbReference type="GO" id="GO:0009401">
    <property type="term" value="P:phosphoenolpyruvate-dependent sugar phosphotransferase system"/>
    <property type="evidence" value="ECO:0007669"/>
    <property type="project" value="UniProtKB-KW"/>
</dbReference>
<comment type="subcellular location">
    <subcellularLocation>
        <location evidence="1">Cell membrane</location>
        <topology evidence="1">Multi-pass membrane protein</topology>
    </subcellularLocation>
</comment>
<gene>
    <name evidence="10" type="ORF">HF320_00430</name>
</gene>
<dbReference type="PANTHER" id="PTHR32502:SF5">
    <property type="entry name" value="N-ACETYLGALACTOSAMINE PERMEASE IID COMPONENT-RELATED"/>
    <property type="match status" value="1"/>
</dbReference>
<dbReference type="PROSITE" id="PS51108">
    <property type="entry name" value="PTS_EIID"/>
    <property type="match status" value="1"/>
</dbReference>
<sequence length="290" mass="31307">MFPEAANAKVTAASEEDVKEKSGLLNKQDVTKSFWLYYFGCEESNSYERLQSLVYCASMIPCLKKLYPKKEDLSEALKRHLAFFNTEGTLGGVIQGISIAMEEEAATEGTVPGSAITSIKTGLMGPIAGMGDGIVWAVVMPIIYGVFIPYASQGSALGGIMPLILWPGITIIIQYFMTHRGYKLGRQSITGILQSGMMQSIIFAANVLGLIMMGALSSSYITIATPFQITMGAGNTLVFQEILDAVVPGILPLVAVFGIYFYMQKKGPRYNVILLSIIVISVVCALLGIL</sequence>
<feature type="transmembrane region" description="Helical" evidence="9">
    <location>
        <begin position="133"/>
        <end position="151"/>
    </location>
</feature>